<dbReference type="Proteomes" id="UP000440367">
    <property type="component" value="Unassembled WGS sequence"/>
</dbReference>
<evidence type="ECO:0000313" key="10">
    <source>
        <dbReference type="Proteomes" id="UP000429523"/>
    </source>
</evidence>
<dbReference type="Proteomes" id="UP000486351">
    <property type="component" value="Unassembled WGS sequence"/>
</dbReference>
<sequence length="61" mass="6363">MGKSLGCCLAILLGVWAAPFPSRGPHTLLRSAVHCDRALSNGNDLGSAGMFVRSPGVLLRD</sequence>
<evidence type="ECO:0000313" key="13">
    <source>
        <dbReference type="Proteomes" id="UP000440732"/>
    </source>
</evidence>
<evidence type="ECO:0000313" key="5">
    <source>
        <dbReference type="EMBL" id="KAE9076584.1"/>
    </source>
</evidence>
<dbReference type="Proteomes" id="UP000441208">
    <property type="component" value="Unassembled WGS sequence"/>
</dbReference>
<evidence type="ECO:0000313" key="11">
    <source>
        <dbReference type="Proteomes" id="UP000437068"/>
    </source>
</evidence>
<gene>
    <name evidence="8" type="ORF">PF001_g29827</name>
    <name evidence="7" type="ORF">PF002_g30658</name>
    <name evidence="6" type="ORF">PF006_g26650</name>
    <name evidence="5" type="ORF">PF007_g24574</name>
    <name evidence="9" type="ORF">PF008_g29172</name>
    <name evidence="2" type="ORF">PF009_g28324</name>
    <name evidence="4" type="ORF">PF010_g25119</name>
    <name evidence="3" type="ORF">PF011_g29530</name>
</gene>
<evidence type="ECO:0000313" key="4">
    <source>
        <dbReference type="EMBL" id="KAE9073309.1"/>
    </source>
</evidence>
<evidence type="ECO:0000313" key="3">
    <source>
        <dbReference type="EMBL" id="KAE8962048.1"/>
    </source>
</evidence>
<name>A0A6A3DJ54_9STRA</name>
<feature type="chain" id="PRO_5036163490" description="RxLR effector protein" evidence="1">
    <location>
        <begin position="18"/>
        <end position="61"/>
    </location>
</feature>
<comment type="caution">
    <text evidence="2">The sequence shown here is derived from an EMBL/GenBank/DDBJ whole genome shotgun (WGS) entry which is preliminary data.</text>
</comment>
<keyword evidence="1" id="KW-0732">Signal</keyword>
<evidence type="ECO:0000313" key="17">
    <source>
        <dbReference type="Proteomes" id="UP000488956"/>
    </source>
</evidence>
<dbReference type="EMBL" id="QXGA01003407">
    <property type="protein sequence ID" value="KAE9083635.1"/>
    <property type="molecule type" value="Genomic_DNA"/>
</dbReference>
<evidence type="ECO:0008006" key="18">
    <source>
        <dbReference type="Google" id="ProtNLM"/>
    </source>
</evidence>
<proteinExistence type="predicted"/>
<evidence type="ECO:0000313" key="8">
    <source>
        <dbReference type="EMBL" id="KAE9268041.1"/>
    </source>
</evidence>
<accession>A0A6A3DJ54</accession>
<evidence type="ECO:0000256" key="1">
    <source>
        <dbReference type="SAM" id="SignalP"/>
    </source>
</evidence>
<evidence type="ECO:0000313" key="12">
    <source>
        <dbReference type="Proteomes" id="UP000440367"/>
    </source>
</evidence>
<dbReference type="Proteomes" id="UP000440732">
    <property type="component" value="Unassembled WGS sequence"/>
</dbReference>
<protein>
    <recommendedName>
        <fullName evidence="18">RxLR effector protein</fullName>
    </recommendedName>
</protein>
<organism evidence="2 10">
    <name type="scientific">Phytophthora fragariae</name>
    <dbReference type="NCBI Taxonomy" id="53985"/>
    <lineage>
        <taxon>Eukaryota</taxon>
        <taxon>Sar</taxon>
        <taxon>Stramenopiles</taxon>
        <taxon>Oomycota</taxon>
        <taxon>Peronosporomycetes</taxon>
        <taxon>Peronosporales</taxon>
        <taxon>Peronosporaceae</taxon>
        <taxon>Phytophthora</taxon>
    </lineage>
</organism>
<reference evidence="10 11" key="1">
    <citation type="submission" date="2018-08" db="EMBL/GenBank/DDBJ databases">
        <title>Genomic investigation of the strawberry pathogen Phytophthora fragariae indicates pathogenicity is determined by transcriptional variation in three key races.</title>
        <authorList>
            <person name="Adams T.M."/>
            <person name="Armitage A.D."/>
            <person name="Sobczyk M.K."/>
            <person name="Bates H.J."/>
            <person name="Dunwell J.M."/>
            <person name="Nellist C.F."/>
            <person name="Harrison R.J."/>
        </authorList>
    </citation>
    <scope>NUCLEOTIDE SEQUENCE [LARGE SCALE GENOMIC DNA]</scope>
    <source>
        <strain evidence="8 11">A4</strain>
        <strain evidence="7 12">BC-1</strain>
        <strain evidence="6 13">NOV-5</strain>
        <strain evidence="5 14">NOV-71</strain>
        <strain evidence="9 16">NOV-77</strain>
        <strain evidence="2 10">NOV-9</strain>
        <strain evidence="4 17">ONT-3</strain>
        <strain evidence="3 15">SCRP245</strain>
    </source>
</reference>
<dbReference type="EMBL" id="QXFW01005425">
    <property type="protein sequence ID" value="KAE8962048.1"/>
    <property type="molecule type" value="Genomic_DNA"/>
</dbReference>
<evidence type="ECO:0000313" key="6">
    <source>
        <dbReference type="EMBL" id="KAE9083635.1"/>
    </source>
</evidence>
<evidence type="ECO:0000313" key="15">
    <source>
        <dbReference type="Proteomes" id="UP000460718"/>
    </source>
</evidence>
<feature type="signal peptide" evidence="1">
    <location>
        <begin position="1"/>
        <end position="17"/>
    </location>
</feature>
<evidence type="ECO:0000313" key="9">
    <source>
        <dbReference type="EMBL" id="KAE9276118.1"/>
    </source>
</evidence>
<evidence type="ECO:0000313" key="7">
    <source>
        <dbReference type="EMBL" id="KAE9168253.1"/>
    </source>
</evidence>
<dbReference type="EMBL" id="QXFX01002827">
    <property type="protein sequence ID" value="KAE9073309.1"/>
    <property type="molecule type" value="Genomic_DNA"/>
</dbReference>
<dbReference type="Proteomes" id="UP000429523">
    <property type="component" value="Unassembled WGS sequence"/>
</dbReference>
<evidence type="ECO:0000313" key="16">
    <source>
        <dbReference type="Proteomes" id="UP000486351"/>
    </source>
</evidence>
<evidence type="ECO:0000313" key="14">
    <source>
        <dbReference type="Proteomes" id="UP000441208"/>
    </source>
</evidence>
<dbReference type="EMBL" id="QXGD01004915">
    <property type="protein sequence ID" value="KAE9168253.1"/>
    <property type="molecule type" value="Genomic_DNA"/>
</dbReference>
<dbReference type="AlphaFoldDB" id="A0A6A3DJ54"/>
<dbReference type="Proteomes" id="UP000488956">
    <property type="component" value="Unassembled WGS sequence"/>
</dbReference>
<dbReference type="EMBL" id="QXFZ01002489">
    <property type="protein sequence ID" value="KAE9076584.1"/>
    <property type="molecule type" value="Genomic_DNA"/>
</dbReference>
<dbReference type="EMBL" id="QXGF01003517">
    <property type="protein sequence ID" value="KAE8921399.1"/>
    <property type="molecule type" value="Genomic_DNA"/>
</dbReference>
<dbReference type="Proteomes" id="UP000437068">
    <property type="component" value="Unassembled WGS sequence"/>
</dbReference>
<dbReference type="EMBL" id="QXFY01004657">
    <property type="protein sequence ID" value="KAE9276118.1"/>
    <property type="molecule type" value="Genomic_DNA"/>
</dbReference>
<dbReference type="Proteomes" id="UP000460718">
    <property type="component" value="Unassembled WGS sequence"/>
</dbReference>
<dbReference type="EMBL" id="QXGE01005252">
    <property type="protein sequence ID" value="KAE9268041.1"/>
    <property type="molecule type" value="Genomic_DNA"/>
</dbReference>
<evidence type="ECO:0000313" key="2">
    <source>
        <dbReference type="EMBL" id="KAE8921399.1"/>
    </source>
</evidence>